<dbReference type="Proteomes" id="UP000247005">
    <property type="component" value="Unassembled WGS sequence"/>
</dbReference>
<organism evidence="2 4">
    <name type="scientific">Superficieibacter electus</name>
    <dbReference type="NCBI Taxonomy" id="2022662"/>
    <lineage>
        <taxon>Bacteria</taxon>
        <taxon>Pseudomonadati</taxon>
        <taxon>Pseudomonadota</taxon>
        <taxon>Gammaproteobacteria</taxon>
        <taxon>Enterobacterales</taxon>
        <taxon>Enterobacteriaceae</taxon>
        <taxon>Superficieibacter</taxon>
    </lineage>
</organism>
<accession>A0A2P5GMV8</accession>
<evidence type="ECO:0000313" key="1">
    <source>
        <dbReference type="EMBL" id="POP44696.1"/>
    </source>
</evidence>
<dbReference type="RefSeq" id="WP_103676353.1">
    <property type="nucleotide sequence ID" value="NZ_PQGD01000012.1"/>
</dbReference>
<name>A0A2P5GMV8_9ENTR</name>
<evidence type="ECO:0000313" key="2">
    <source>
        <dbReference type="EMBL" id="POP47415.1"/>
    </source>
</evidence>
<dbReference type="EMBL" id="PQGE01000009">
    <property type="protein sequence ID" value="POP44696.1"/>
    <property type="molecule type" value="Genomic_DNA"/>
</dbReference>
<comment type="caution">
    <text evidence="2">The sequence shown here is derived from an EMBL/GenBank/DDBJ whole genome shotgun (WGS) entry which is preliminary data.</text>
</comment>
<reference evidence="3 4" key="1">
    <citation type="submission" date="2018-01" db="EMBL/GenBank/DDBJ databases">
        <title>Superficieibacter electus gen. nov., sp. nov., an extended-spectrum beta-lactamase possessing member of the Enterobacteriaceae family, isolated from intensive care unit surfaces.</title>
        <authorList>
            <person name="Potter R.F."/>
            <person name="D'Souza A.W."/>
        </authorList>
    </citation>
    <scope>NUCLEOTIDE SEQUENCE [LARGE SCALE GENOMIC DNA]</scope>
    <source>
        <strain evidence="2 4">BP-1</strain>
        <strain evidence="1 3">BP-2</strain>
    </source>
</reference>
<evidence type="ECO:0000313" key="4">
    <source>
        <dbReference type="Proteomes" id="UP000247005"/>
    </source>
</evidence>
<protein>
    <submittedName>
        <fullName evidence="2">Uncharacterized protein</fullName>
    </submittedName>
</protein>
<dbReference type="AlphaFoldDB" id="A0A2P5GMV8"/>
<proteinExistence type="predicted"/>
<dbReference type="EMBL" id="PQGD01000012">
    <property type="protein sequence ID" value="POP47415.1"/>
    <property type="molecule type" value="Genomic_DNA"/>
</dbReference>
<evidence type="ECO:0000313" key="3">
    <source>
        <dbReference type="Proteomes" id="UP000237073"/>
    </source>
</evidence>
<keyword evidence="3" id="KW-1185">Reference proteome</keyword>
<sequence length="224" mass="24976">MENNNPQNVDQQIKSTVVGAHNTTIIAQVIVNASNQHIDVNAIQDSLIKEIRSSLKEEFVSTEYNILLCYPNKVIRDEATIRIIEELKQKLNDMGAIVYEGGGKAALPKTQIMYPHLAELEFIKTVKCDTVIIFALDEVTLSQLTLISYFKVSKKIDTTDMIIISSDDLKNSDVFLSNGTFQYCDDNNCKLYSLGSLDDAGLNSVISRIENKKIIQRKGGLLGD</sequence>
<gene>
    <name evidence="2" type="ORF">CHU32_15550</name>
    <name evidence="1" type="ORF">CHU33_12215</name>
</gene>
<dbReference type="Proteomes" id="UP000237073">
    <property type="component" value="Unassembled WGS sequence"/>
</dbReference>
<dbReference type="OrthoDB" id="9978747at2"/>